<gene>
    <name evidence="1" type="ORF">HMPREF9104_00961</name>
</gene>
<protein>
    <submittedName>
        <fullName evidence="1">Uncharacterized protein</fullName>
    </submittedName>
</protein>
<proteinExistence type="predicted"/>
<dbReference type="AlphaFoldDB" id="H1LED5"/>
<dbReference type="PATRIC" id="fig|797516.3.peg.854"/>
<sequence length="54" mass="5887">MRISSSSEKTFLEKVFAADGFSEHDGSLLADTLSMPTYEVSHHMAFNDLPGIPA</sequence>
<dbReference type="Proteomes" id="UP000005025">
    <property type="component" value="Unassembled WGS sequence"/>
</dbReference>
<dbReference type="HOGENOM" id="CLU_3044688_0_0_9"/>
<reference evidence="1 2" key="1">
    <citation type="submission" date="2011-09" db="EMBL/GenBank/DDBJ databases">
        <authorList>
            <person name="Weinstock G."/>
            <person name="Sodergren E."/>
            <person name="Clifton S."/>
            <person name="Fulton L."/>
            <person name="Fulton B."/>
            <person name="Courtney L."/>
            <person name="Fronick C."/>
            <person name="Harrison M."/>
            <person name="Strong C."/>
            <person name="Farmer C."/>
            <person name="Delahaunty K."/>
            <person name="Markovic C."/>
            <person name="Hall O."/>
            <person name="Minx P."/>
            <person name="Tomlinson C."/>
            <person name="Mitreva M."/>
            <person name="Hou S."/>
            <person name="Chen J."/>
            <person name="Wollam A."/>
            <person name="Pepin K.H."/>
            <person name="Johnson M."/>
            <person name="Bhonagiri V."/>
            <person name="Zhang X."/>
            <person name="Suruliraj S."/>
            <person name="Warren W."/>
            <person name="Chinwalla A."/>
            <person name="Mardis E.R."/>
            <person name="Wilson R.K."/>
        </authorList>
    </citation>
    <scope>NUCLEOTIDE SEQUENCE [LARGE SCALE GENOMIC DNA]</scope>
    <source>
        <strain evidence="1 2">F0435</strain>
    </source>
</reference>
<evidence type="ECO:0000313" key="2">
    <source>
        <dbReference type="Proteomes" id="UP000005025"/>
    </source>
</evidence>
<comment type="caution">
    <text evidence="1">The sequence shown here is derived from an EMBL/GenBank/DDBJ whole genome shotgun (WGS) entry which is preliminary data.</text>
</comment>
<dbReference type="EMBL" id="AGRJ01000097">
    <property type="protein sequence ID" value="EHO52510.1"/>
    <property type="molecule type" value="Genomic_DNA"/>
</dbReference>
<name>H1LED5_9LACO</name>
<evidence type="ECO:0000313" key="1">
    <source>
        <dbReference type="EMBL" id="EHO52510.1"/>
    </source>
</evidence>
<organism evidence="1 2">
    <name type="scientific">Lentilactobacillus kisonensis F0435</name>
    <dbReference type="NCBI Taxonomy" id="797516"/>
    <lineage>
        <taxon>Bacteria</taxon>
        <taxon>Bacillati</taxon>
        <taxon>Bacillota</taxon>
        <taxon>Bacilli</taxon>
        <taxon>Lactobacillales</taxon>
        <taxon>Lactobacillaceae</taxon>
        <taxon>Lentilactobacillus</taxon>
    </lineage>
</organism>
<accession>H1LED5</accession>